<evidence type="ECO:0000259" key="6">
    <source>
        <dbReference type="Pfam" id="PF14226"/>
    </source>
</evidence>
<dbReference type="OrthoDB" id="10248513at2759"/>
<dbReference type="SUPFAM" id="SSF51197">
    <property type="entry name" value="Clavaminate synthase-like"/>
    <property type="match status" value="1"/>
</dbReference>
<evidence type="ECO:0008006" key="9">
    <source>
        <dbReference type="Google" id="ProtNLM"/>
    </source>
</evidence>
<sequence length="362" mass="39686">MADASMSLPVIDLAVWLTDPTSAASMAECRKAAQALETYSAFALRDPRVREEDNARFLDMMEDYFAQPTAAKQRDARPEYGYQVGVTPELTEVPRCGRDAACQQHVAAYPPEHRPAAFDAPDPKWRFFWRIGPTPPTTQFAQLNADAVVPAAFPSWRAVMDGWGQSMTDAVAAAAQMLAVGWGLPRDAILERTRYGPHLLAPTGADLTVYGAEGTVLAGFHTDLNLLTIHGKSRFPGLHVWTRDGRKLPARVPDGCLLVQAGKQIEYMTAGEVHAGFHEVVVGPATREAMARQQARGRPLWRVSSTLFFHTASDQLLEPLGPFKTRYEARRNQVPVTFPPLLAGHQVAAELGLINLTTTTTS</sequence>
<dbReference type="Proteomes" id="UP000274922">
    <property type="component" value="Unassembled WGS sequence"/>
</dbReference>
<dbReference type="STRING" id="1555241.A0A4V1IVA2"/>
<dbReference type="AlphaFoldDB" id="A0A4V1IVA2"/>
<proteinExistence type="inferred from homology"/>
<organism evidence="7 8">
    <name type="scientific">Caulochytrium protostelioides</name>
    <dbReference type="NCBI Taxonomy" id="1555241"/>
    <lineage>
        <taxon>Eukaryota</taxon>
        <taxon>Fungi</taxon>
        <taxon>Fungi incertae sedis</taxon>
        <taxon>Chytridiomycota</taxon>
        <taxon>Chytridiomycota incertae sedis</taxon>
        <taxon>Chytridiomycetes</taxon>
        <taxon>Caulochytriales</taxon>
        <taxon>Caulochytriaceae</taxon>
        <taxon>Caulochytrium</taxon>
    </lineage>
</organism>
<evidence type="ECO:0000256" key="4">
    <source>
        <dbReference type="ARBA" id="ARBA00023004"/>
    </source>
</evidence>
<keyword evidence="4" id="KW-0408">Iron</keyword>
<accession>A0A4V1IVA2</accession>
<comment type="similarity">
    <text evidence="1">Belongs to the iron/ascorbate-dependent oxidoreductase family.</text>
</comment>
<evidence type="ECO:0000256" key="1">
    <source>
        <dbReference type="ARBA" id="ARBA00008056"/>
    </source>
</evidence>
<dbReference type="InterPro" id="IPR027443">
    <property type="entry name" value="IPNS-like_sf"/>
</dbReference>
<dbReference type="PANTHER" id="PTHR10209:SF874">
    <property type="entry name" value="2-OXOGLUTARATE (2OG) AND FE(II)-DEPENDENT OXYGENASE SUPERFAMILY PROTEIN"/>
    <property type="match status" value="1"/>
</dbReference>
<feature type="domain" description="Non-haem dioxygenase N-terminal" evidence="6">
    <location>
        <begin position="8"/>
        <end position="92"/>
    </location>
</feature>
<dbReference type="Pfam" id="PF14226">
    <property type="entry name" value="DIOX_N"/>
    <property type="match status" value="1"/>
</dbReference>
<keyword evidence="2" id="KW-0479">Metal-binding</keyword>
<evidence type="ECO:0000256" key="2">
    <source>
        <dbReference type="ARBA" id="ARBA00022723"/>
    </source>
</evidence>
<protein>
    <recommendedName>
        <fullName evidence="9">Clavaminate synthase-like protein</fullName>
    </recommendedName>
</protein>
<feature type="domain" description="Isopenicillin N synthase-like Fe(2+) 2OG dioxygenase" evidence="5">
    <location>
        <begin position="218"/>
        <end position="310"/>
    </location>
</feature>
<dbReference type="Gene3D" id="2.60.120.330">
    <property type="entry name" value="B-lactam Antibiotic, Isopenicillin N Synthase, Chain"/>
    <property type="match status" value="1"/>
</dbReference>
<dbReference type="EMBL" id="ML014124">
    <property type="protein sequence ID" value="RKP03349.1"/>
    <property type="molecule type" value="Genomic_DNA"/>
</dbReference>
<evidence type="ECO:0000313" key="7">
    <source>
        <dbReference type="EMBL" id="RKP03349.1"/>
    </source>
</evidence>
<reference evidence="8" key="1">
    <citation type="journal article" date="2018" name="Nat. Microbiol.">
        <title>Leveraging single-cell genomics to expand the fungal tree of life.</title>
        <authorList>
            <person name="Ahrendt S.R."/>
            <person name="Quandt C.A."/>
            <person name="Ciobanu D."/>
            <person name="Clum A."/>
            <person name="Salamov A."/>
            <person name="Andreopoulos B."/>
            <person name="Cheng J.F."/>
            <person name="Woyke T."/>
            <person name="Pelin A."/>
            <person name="Henrissat B."/>
            <person name="Reynolds N.K."/>
            <person name="Benny G.L."/>
            <person name="Smith M.E."/>
            <person name="James T.Y."/>
            <person name="Grigoriev I.V."/>
        </authorList>
    </citation>
    <scope>NUCLEOTIDE SEQUENCE [LARGE SCALE GENOMIC DNA]</scope>
    <source>
        <strain evidence="8">ATCC 52028</strain>
    </source>
</reference>
<dbReference type="GO" id="GO:0046872">
    <property type="term" value="F:metal ion binding"/>
    <property type="evidence" value="ECO:0007669"/>
    <property type="project" value="UniProtKB-KW"/>
</dbReference>
<gene>
    <name evidence="7" type="ORF">CXG81DRAFT_9616</name>
</gene>
<keyword evidence="3" id="KW-0560">Oxidoreductase</keyword>
<evidence type="ECO:0000256" key="3">
    <source>
        <dbReference type="ARBA" id="ARBA00023002"/>
    </source>
</evidence>
<dbReference type="Pfam" id="PF03171">
    <property type="entry name" value="2OG-FeII_Oxy"/>
    <property type="match status" value="1"/>
</dbReference>
<evidence type="ECO:0000259" key="5">
    <source>
        <dbReference type="Pfam" id="PF03171"/>
    </source>
</evidence>
<dbReference type="GO" id="GO:0016491">
    <property type="term" value="F:oxidoreductase activity"/>
    <property type="evidence" value="ECO:0007669"/>
    <property type="project" value="UniProtKB-KW"/>
</dbReference>
<keyword evidence="8" id="KW-1185">Reference proteome</keyword>
<dbReference type="InterPro" id="IPR044861">
    <property type="entry name" value="IPNS-like_FE2OG_OXY"/>
</dbReference>
<name>A0A4V1IVA2_9FUNG</name>
<dbReference type="PANTHER" id="PTHR10209">
    <property type="entry name" value="OXIDOREDUCTASE, 2OG-FE II OXYGENASE FAMILY PROTEIN"/>
    <property type="match status" value="1"/>
</dbReference>
<dbReference type="InterPro" id="IPR026992">
    <property type="entry name" value="DIOX_N"/>
</dbReference>
<evidence type="ECO:0000313" key="8">
    <source>
        <dbReference type="Proteomes" id="UP000274922"/>
    </source>
</evidence>